<evidence type="ECO:0000256" key="7">
    <source>
        <dbReference type="RuleBase" id="RU004466"/>
    </source>
</evidence>
<evidence type="ECO:0000313" key="10">
    <source>
        <dbReference type="Proteomes" id="UP000191257"/>
    </source>
</evidence>
<dbReference type="PROSITE" id="PS00723">
    <property type="entry name" value="POLYPRENYL_SYNTHASE_1"/>
    <property type="match status" value="1"/>
</dbReference>
<dbReference type="InterPro" id="IPR033749">
    <property type="entry name" value="Polyprenyl_synt_CS"/>
</dbReference>
<dbReference type="GO" id="GO:0046872">
    <property type="term" value="F:metal ion binding"/>
    <property type="evidence" value="ECO:0007669"/>
    <property type="project" value="UniProtKB-KW"/>
</dbReference>
<dbReference type="GO" id="GO:0008299">
    <property type="term" value="P:isoprenoid biosynthetic process"/>
    <property type="evidence" value="ECO:0007669"/>
    <property type="project" value="UniProtKB-KW"/>
</dbReference>
<keyword evidence="5" id="KW-0460">Magnesium</keyword>
<keyword evidence="3 7" id="KW-0808">Transferase</keyword>
<evidence type="ECO:0000256" key="3">
    <source>
        <dbReference type="ARBA" id="ARBA00022679"/>
    </source>
</evidence>
<dbReference type="Pfam" id="PF00348">
    <property type="entry name" value="polyprenyl_synt"/>
    <property type="match status" value="1"/>
</dbReference>
<dbReference type="EMBL" id="CP020445">
    <property type="protein sequence ID" value="ARC38982.2"/>
    <property type="molecule type" value="Genomic_DNA"/>
</dbReference>
<keyword evidence="10" id="KW-1185">Reference proteome</keyword>
<dbReference type="InterPro" id="IPR008949">
    <property type="entry name" value="Isoprenoid_synthase_dom_sf"/>
</dbReference>
<dbReference type="AlphaFoldDB" id="A0A1V0GYT5"/>
<organism evidence="9 10">
    <name type="scientific">Paracoccus yeei</name>
    <dbReference type="NCBI Taxonomy" id="147645"/>
    <lineage>
        <taxon>Bacteria</taxon>
        <taxon>Pseudomonadati</taxon>
        <taxon>Pseudomonadota</taxon>
        <taxon>Alphaproteobacteria</taxon>
        <taxon>Rhodobacterales</taxon>
        <taxon>Paracoccaceae</taxon>
        <taxon>Paracoccus</taxon>
    </lineage>
</organism>
<dbReference type="PANTHER" id="PTHR43281">
    <property type="entry name" value="FARNESYL DIPHOSPHATE SYNTHASE"/>
    <property type="match status" value="1"/>
</dbReference>
<dbReference type="eggNOG" id="COG0142">
    <property type="taxonomic scope" value="Bacteria"/>
</dbReference>
<reference evidence="9" key="1">
    <citation type="submission" date="2017-12" db="EMBL/GenBank/DDBJ databases">
        <title>FDA dAtabase for Regulatory Grade micrObial Sequences (FDA-ARGOS): Supporting development and validation of Infectious Disease Dx tests.</title>
        <authorList>
            <person name="Campos J."/>
            <person name="Goldberg B."/>
            <person name="Tallon L."/>
            <person name="Sadzewicz L."/>
            <person name="Sengamalay N."/>
            <person name="Ott S."/>
            <person name="Godinez A."/>
            <person name="Nagaraj S."/>
            <person name="Vyas G."/>
            <person name="Aluvathingal J."/>
            <person name="Nadendla S."/>
            <person name="Geyer C."/>
            <person name="Nandy P."/>
            <person name="Hobson J."/>
            <person name="Sichtig H."/>
        </authorList>
    </citation>
    <scope>NUCLEOTIDE SEQUENCE</scope>
    <source>
        <strain evidence="9">FDAARGOS_252</strain>
        <plasmid evidence="9">unnamed5</plasmid>
    </source>
</reference>
<sequence>MLLLPRGQRARFRPRAPALPSDHGHALSPRGPSARKGTRQDRQRIIPVSMISAADPGRDPAGTEDAGFVALLEARIARHLADLSPAPQRLVAAARGAMAHGKRLRPCLLNHVAGKDADPDAVLDMAVAFEMVHSASLILDDLPAMDNALLRRGRPTTHVLHGEATAILAAIGLLNQAIAIANALPGVDAADRQRLVAILTGVMGWKGLVAGQELDLNGFSPGDAGACDPQERICRVNRLKTGILLCAAVEAGALLGRRPGAACAQLLRFAGALGQAFQIADDLGDAHRRSDQTGKDCGKDAGKETFLAVFGTAEALNRCHALLAEAYGALHASGIDARPLRRMVGAIFGPMLSLPPDDILQAAE</sequence>
<geneLocation type="plasmid" evidence="9 10">
    <name>unnamed5</name>
</geneLocation>
<evidence type="ECO:0000256" key="5">
    <source>
        <dbReference type="ARBA" id="ARBA00022842"/>
    </source>
</evidence>
<comment type="cofactor">
    <cofactor evidence="1">
        <name>Mg(2+)</name>
        <dbReference type="ChEBI" id="CHEBI:18420"/>
    </cofactor>
</comment>
<evidence type="ECO:0000256" key="2">
    <source>
        <dbReference type="ARBA" id="ARBA00006706"/>
    </source>
</evidence>
<dbReference type="KEGG" id="pye:A6J80_22050"/>
<evidence type="ECO:0000256" key="4">
    <source>
        <dbReference type="ARBA" id="ARBA00022723"/>
    </source>
</evidence>
<dbReference type="PANTHER" id="PTHR43281:SF1">
    <property type="entry name" value="FARNESYL DIPHOSPHATE SYNTHASE"/>
    <property type="match status" value="1"/>
</dbReference>
<evidence type="ECO:0000313" key="9">
    <source>
        <dbReference type="EMBL" id="ARC38982.2"/>
    </source>
</evidence>
<keyword evidence="4" id="KW-0479">Metal-binding</keyword>
<dbReference type="Proteomes" id="UP000191257">
    <property type="component" value="Plasmid unnamed5"/>
</dbReference>
<dbReference type="SUPFAM" id="SSF48576">
    <property type="entry name" value="Terpenoid synthases"/>
    <property type="match status" value="1"/>
</dbReference>
<name>A0A1V0GYT5_9RHOB</name>
<feature type="region of interest" description="Disordered" evidence="8">
    <location>
        <begin position="1"/>
        <end position="44"/>
    </location>
</feature>
<dbReference type="InterPro" id="IPR000092">
    <property type="entry name" value="Polyprenyl_synt"/>
</dbReference>
<keyword evidence="6" id="KW-0414">Isoprene biosynthesis</keyword>
<dbReference type="SFLD" id="SFLDS00005">
    <property type="entry name" value="Isoprenoid_Synthase_Type_I"/>
    <property type="match status" value="1"/>
</dbReference>
<comment type="similarity">
    <text evidence="2 7">Belongs to the FPP/GGPP synthase family.</text>
</comment>
<evidence type="ECO:0000256" key="1">
    <source>
        <dbReference type="ARBA" id="ARBA00001946"/>
    </source>
</evidence>
<dbReference type="GO" id="GO:0004659">
    <property type="term" value="F:prenyltransferase activity"/>
    <property type="evidence" value="ECO:0007669"/>
    <property type="project" value="InterPro"/>
</dbReference>
<dbReference type="PROSITE" id="PS00444">
    <property type="entry name" value="POLYPRENYL_SYNTHASE_2"/>
    <property type="match status" value="1"/>
</dbReference>
<accession>A0A1V0GYT5</accession>
<evidence type="ECO:0000256" key="6">
    <source>
        <dbReference type="ARBA" id="ARBA00023229"/>
    </source>
</evidence>
<proteinExistence type="inferred from homology"/>
<evidence type="ECO:0008006" key="11">
    <source>
        <dbReference type="Google" id="ProtNLM"/>
    </source>
</evidence>
<keyword evidence="9" id="KW-0614">Plasmid</keyword>
<gene>
    <name evidence="9" type="ORF">A6J80_22050</name>
</gene>
<protein>
    <recommendedName>
        <fullName evidence="11">Polyprenyl synthetase family protein</fullName>
    </recommendedName>
</protein>
<dbReference type="Gene3D" id="1.10.600.10">
    <property type="entry name" value="Farnesyl Diphosphate Synthase"/>
    <property type="match status" value="1"/>
</dbReference>
<evidence type="ECO:0000256" key="8">
    <source>
        <dbReference type="SAM" id="MobiDB-lite"/>
    </source>
</evidence>